<dbReference type="GO" id="GO:0016491">
    <property type="term" value="F:oxidoreductase activity"/>
    <property type="evidence" value="ECO:0007669"/>
    <property type="project" value="UniProtKB-KW"/>
</dbReference>
<dbReference type="STRING" id="371602.SAMN04487984_0328"/>
<reference evidence="11" key="1">
    <citation type="submission" date="2017-04" db="EMBL/GenBank/DDBJ databases">
        <authorList>
            <person name="Varghese N."/>
            <person name="Submissions S."/>
        </authorList>
    </citation>
    <scope>NUCLEOTIDE SEQUENCE [LARGE SCALE GENOMIC DNA]</scope>
    <source>
        <strain evidence="11">DSM 21500</strain>
    </source>
</reference>
<comment type="cofactor">
    <cofactor evidence="1">
        <name>FAD</name>
        <dbReference type="ChEBI" id="CHEBI:57692"/>
    </cofactor>
</comment>
<dbReference type="AlphaFoldDB" id="A0A1W1Y4A2"/>
<proteinExistence type="inferred from homology"/>
<keyword evidence="11" id="KW-1185">Reference proteome</keyword>
<dbReference type="RefSeq" id="WP_084097926.1">
    <property type="nucleotide sequence ID" value="NZ_FWXK01000001.1"/>
</dbReference>
<dbReference type="InterPro" id="IPR050260">
    <property type="entry name" value="FAD-bd_OxRdtase"/>
</dbReference>
<dbReference type="Pfam" id="PF07992">
    <property type="entry name" value="Pyr_redox_2"/>
    <property type="match status" value="1"/>
</dbReference>
<feature type="domain" description="Pyridine nucleotide-disulphide oxidoreductase dimerisation" evidence="8">
    <location>
        <begin position="328"/>
        <end position="426"/>
    </location>
</feature>
<dbReference type="Pfam" id="PF02852">
    <property type="entry name" value="Pyr_redox_dim"/>
    <property type="match status" value="1"/>
</dbReference>
<keyword evidence="7" id="KW-0676">Redox-active center</keyword>
<dbReference type="Gene3D" id="3.50.50.60">
    <property type="entry name" value="FAD/NAD(P)-binding domain"/>
    <property type="match status" value="2"/>
</dbReference>
<dbReference type="InterPro" id="IPR023753">
    <property type="entry name" value="FAD/NAD-binding_dom"/>
</dbReference>
<feature type="domain" description="FAD/NAD(P)-binding" evidence="9">
    <location>
        <begin position="2"/>
        <end position="303"/>
    </location>
</feature>
<dbReference type="OrthoDB" id="9802028at2"/>
<accession>A0A1W1Y4A2</accession>
<evidence type="ECO:0000313" key="11">
    <source>
        <dbReference type="Proteomes" id="UP000243884"/>
    </source>
</evidence>
<keyword evidence="3" id="KW-0285">Flavoprotein</keyword>
<evidence type="ECO:0000259" key="8">
    <source>
        <dbReference type="Pfam" id="PF02852"/>
    </source>
</evidence>
<comment type="similarity">
    <text evidence="2">Belongs to the class-III pyridine nucleotide-disulfide oxidoreductase family.</text>
</comment>
<dbReference type="SUPFAM" id="SSF55424">
    <property type="entry name" value="FAD/NAD-linked reductases, dimerisation (C-terminal) domain"/>
    <property type="match status" value="1"/>
</dbReference>
<sequence length="451" mass="49867">MKFVVVGTSHYGYEAAQTLLKYYPESEIHLYERGDKASFLSCGIQSYLEDIAPSLDSLHYANEESYKKQGINIHVNSDVVALDPEAKEITVKTADGESKQSYDKLFLSPGANPAELPVDGTDLEEVYYMRGPVWAGKIKERMETAKKVVVIGAGYIGFEAAESFARKGIDTKLVEFKDHILPTYLDKEITDVLEENAQKHGLDIHTGEGIKEIIGENGKVSKVVTDKGEYEADTVVIALGIKPNTDWLRDAIDVDDRGFVAIDEYTETSAKDVFAGGDATFIPYGPDHSKKSIALATNARKQAVVSVKNAEEKTVKQGEINGTSALPVFDYTIATTGLNDSTAEASDLDFASHYYEEKLLPDFRGEEHTVHMKITYEKDSHRILGGQLASTADISHAINTLSIAIASEWTLEQLATSDFFFQPSYDRPWHFLNVLAQQALNDAYGSDQMIF</sequence>
<gene>
    <name evidence="10" type="ORF">SAMN04487984_0328</name>
</gene>
<protein>
    <submittedName>
        <fullName evidence="10">NADPH-dependent 2,4-dienoyl-CoA reductase, sulfur reductase</fullName>
    </submittedName>
</protein>
<keyword evidence="5" id="KW-0560">Oxidoreductase</keyword>
<evidence type="ECO:0000256" key="7">
    <source>
        <dbReference type="ARBA" id="ARBA00023284"/>
    </source>
</evidence>
<dbReference type="PRINTS" id="PR00411">
    <property type="entry name" value="PNDRDTASEI"/>
</dbReference>
<dbReference type="EMBL" id="FWXK01000001">
    <property type="protein sequence ID" value="SMC30957.1"/>
    <property type="molecule type" value="Genomic_DNA"/>
</dbReference>
<keyword evidence="4" id="KW-0274">FAD</keyword>
<dbReference type="InterPro" id="IPR004099">
    <property type="entry name" value="Pyr_nucl-diS_OxRdtase_dimer"/>
</dbReference>
<evidence type="ECO:0000256" key="2">
    <source>
        <dbReference type="ARBA" id="ARBA00009130"/>
    </source>
</evidence>
<keyword evidence="6" id="KW-0558">Oxidation</keyword>
<dbReference type="InterPro" id="IPR016156">
    <property type="entry name" value="FAD/NAD-linked_Rdtase_dimer_sf"/>
</dbReference>
<dbReference type="SUPFAM" id="SSF51905">
    <property type="entry name" value="FAD/NAD(P)-binding domain"/>
    <property type="match status" value="2"/>
</dbReference>
<evidence type="ECO:0000256" key="4">
    <source>
        <dbReference type="ARBA" id="ARBA00022827"/>
    </source>
</evidence>
<dbReference type="PRINTS" id="PR00368">
    <property type="entry name" value="FADPNR"/>
</dbReference>
<evidence type="ECO:0000259" key="9">
    <source>
        <dbReference type="Pfam" id="PF07992"/>
    </source>
</evidence>
<dbReference type="InterPro" id="IPR036188">
    <property type="entry name" value="FAD/NAD-bd_sf"/>
</dbReference>
<dbReference type="Proteomes" id="UP000243884">
    <property type="component" value="Unassembled WGS sequence"/>
</dbReference>
<evidence type="ECO:0000256" key="3">
    <source>
        <dbReference type="ARBA" id="ARBA00022630"/>
    </source>
</evidence>
<evidence type="ECO:0000313" key="10">
    <source>
        <dbReference type="EMBL" id="SMC30957.1"/>
    </source>
</evidence>
<dbReference type="PANTHER" id="PTHR43429">
    <property type="entry name" value="PYRIDINE NUCLEOTIDE-DISULFIDE OXIDOREDUCTASE DOMAIN-CONTAINING"/>
    <property type="match status" value="1"/>
</dbReference>
<name>A0A1W1Y4A2_9LACT</name>
<dbReference type="PANTHER" id="PTHR43429:SF1">
    <property type="entry name" value="NAD(P)H SULFUR OXIDOREDUCTASE (COA-DEPENDENT)"/>
    <property type="match status" value="1"/>
</dbReference>
<evidence type="ECO:0000256" key="6">
    <source>
        <dbReference type="ARBA" id="ARBA00023097"/>
    </source>
</evidence>
<dbReference type="Gene3D" id="3.30.390.30">
    <property type="match status" value="1"/>
</dbReference>
<organism evidence="10 11">
    <name type="scientific">Aerococcus suis</name>
    <dbReference type="NCBI Taxonomy" id="371602"/>
    <lineage>
        <taxon>Bacteria</taxon>
        <taxon>Bacillati</taxon>
        <taxon>Bacillota</taxon>
        <taxon>Bacilli</taxon>
        <taxon>Lactobacillales</taxon>
        <taxon>Aerococcaceae</taxon>
        <taxon>Aerococcus</taxon>
    </lineage>
</organism>
<evidence type="ECO:0000256" key="1">
    <source>
        <dbReference type="ARBA" id="ARBA00001974"/>
    </source>
</evidence>
<evidence type="ECO:0000256" key="5">
    <source>
        <dbReference type="ARBA" id="ARBA00023002"/>
    </source>
</evidence>